<keyword evidence="2" id="KW-0732">Signal</keyword>
<feature type="chain" id="PRO_5031429066" evidence="2">
    <location>
        <begin position="25"/>
        <end position="249"/>
    </location>
</feature>
<feature type="compositionally biased region" description="Acidic residues" evidence="1">
    <location>
        <begin position="160"/>
        <end position="183"/>
    </location>
</feature>
<evidence type="ECO:0000256" key="1">
    <source>
        <dbReference type="SAM" id="MobiDB-lite"/>
    </source>
</evidence>
<dbReference type="AlphaFoldDB" id="A0A7S4ATH5"/>
<name>A0A7S4ATH5_9STRA</name>
<dbReference type="EMBL" id="HBIX01028552">
    <property type="protein sequence ID" value="CAE0726508.1"/>
    <property type="molecule type" value="Transcribed_RNA"/>
</dbReference>
<proteinExistence type="predicted"/>
<reference evidence="3" key="1">
    <citation type="submission" date="2021-01" db="EMBL/GenBank/DDBJ databases">
        <authorList>
            <person name="Corre E."/>
            <person name="Pelletier E."/>
            <person name="Niang G."/>
            <person name="Scheremetjew M."/>
            <person name="Finn R."/>
            <person name="Kale V."/>
            <person name="Holt S."/>
            <person name="Cochrane G."/>
            <person name="Meng A."/>
            <person name="Brown T."/>
            <person name="Cohen L."/>
        </authorList>
    </citation>
    <scope>NUCLEOTIDE SEQUENCE</scope>
    <source>
        <strain evidence="3">10249 10 AB</strain>
    </source>
</reference>
<evidence type="ECO:0000313" key="3">
    <source>
        <dbReference type="EMBL" id="CAE0726508.1"/>
    </source>
</evidence>
<sequence>MFNSYSFFLAIVVIACLFLTTSDAFSTQPLPQAACASRQQHQRSATHSSLYATKGDASLKRVAEEDEGVPIPFLDRSENSFIECYADSIITVDGIEYTIGVPCDYCVALCYFEGENLLPVELNDDLMNDIFPIAENIVEEEFEEELTLQRTPQTLTLVGELEDDDEELDDDDDDDDDDGSDEEEVEVLMTFDHRGKEFNLVRLLDPVLLVGKPDPERADLRVLLTPKESEKIMPILEKTFLTYHDDVLP</sequence>
<feature type="signal peptide" evidence="2">
    <location>
        <begin position="1"/>
        <end position="24"/>
    </location>
</feature>
<dbReference type="InterPro" id="IPR022203">
    <property type="entry name" value="DUF3727"/>
</dbReference>
<evidence type="ECO:0000256" key="2">
    <source>
        <dbReference type="SAM" id="SignalP"/>
    </source>
</evidence>
<organism evidence="3">
    <name type="scientific">Pseudo-nitzschia australis</name>
    <dbReference type="NCBI Taxonomy" id="44445"/>
    <lineage>
        <taxon>Eukaryota</taxon>
        <taxon>Sar</taxon>
        <taxon>Stramenopiles</taxon>
        <taxon>Ochrophyta</taxon>
        <taxon>Bacillariophyta</taxon>
        <taxon>Bacillariophyceae</taxon>
        <taxon>Bacillariophycidae</taxon>
        <taxon>Bacillariales</taxon>
        <taxon>Bacillariaceae</taxon>
        <taxon>Pseudo-nitzschia</taxon>
    </lineage>
</organism>
<protein>
    <submittedName>
        <fullName evidence="3">Uncharacterized protein</fullName>
    </submittedName>
</protein>
<feature type="region of interest" description="Disordered" evidence="1">
    <location>
        <begin position="153"/>
        <end position="183"/>
    </location>
</feature>
<dbReference type="Pfam" id="PF12527">
    <property type="entry name" value="DUF3727"/>
    <property type="match status" value="1"/>
</dbReference>
<accession>A0A7S4ATH5</accession>
<gene>
    <name evidence="3" type="ORF">PAUS00366_LOCUS19265</name>
</gene>